<feature type="domain" description="4Fe-4S ferredoxin-type" evidence="5">
    <location>
        <begin position="209"/>
        <end position="237"/>
    </location>
</feature>
<evidence type="ECO:0000313" key="7">
    <source>
        <dbReference type="Proteomes" id="UP000886674"/>
    </source>
</evidence>
<keyword evidence="2" id="KW-0479">Metal-binding</keyword>
<evidence type="ECO:0000256" key="4">
    <source>
        <dbReference type="ARBA" id="ARBA00023014"/>
    </source>
</evidence>
<dbReference type="InterPro" id="IPR017900">
    <property type="entry name" value="4Fe4S_Fe_S_CS"/>
</dbReference>
<dbReference type="PANTHER" id="PTHR43687:SF1">
    <property type="entry name" value="FERREDOXIN III"/>
    <property type="match status" value="1"/>
</dbReference>
<dbReference type="InterPro" id="IPR017896">
    <property type="entry name" value="4Fe4S_Fe-S-bd"/>
</dbReference>
<dbReference type="Gene3D" id="3.30.70.20">
    <property type="match status" value="2"/>
</dbReference>
<sequence length="275" mass="29799">MDTISWGQGGLHINTGTCTQCLACLSVCPTAALSSPGLSLPRLLSDLADHPLPVLGCKGQPDNDAHARLSCLGYLAHPEVMVLFALVFPDGLHINLTACSECANSHILDSVAAAHDRLKDIVPGHAVRLIQNREELEYQAPSISRRQFFTLFRERSASAAAVMVGRLHDGAEQQPYGNKRVPAMRALLLKAIEASPVANYRVIRDQLFGKISFTSDCTRSKRCVGVCPTGAIQSSDANGKLPVFDQTLCISCYSCQSFCRNRGVLVLDNNRTAFM</sequence>
<keyword evidence="3" id="KW-0408">Iron</keyword>
<accession>A0A9E4TWM2</accession>
<evidence type="ECO:0000259" key="5">
    <source>
        <dbReference type="PROSITE" id="PS51379"/>
    </source>
</evidence>
<dbReference type="SUPFAM" id="SSF54862">
    <property type="entry name" value="4Fe-4S ferredoxins"/>
    <property type="match status" value="1"/>
</dbReference>
<keyword evidence="1" id="KW-0004">4Fe-4S</keyword>
<evidence type="ECO:0000256" key="1">
    <source>
        <dbReference type="ARBA" id="ARBA00022485"/>
    </source>
</evidence>
<evidence type="ECO:0000256" key="2">
    <source>
        <dbReference type="ARBA" id="ARBA00022723"/>
    </source>
</evidence>
<dbReference type="InterPro" id="IPR050572">
    <property type="entry name" value="Fe-S_Ferredoxin"/>
</dbReference>
<feature type="domain" description="4Fe-4S ferredoxin-type" evidence="5">
    <location>
        <begin position="240"/>
        <end position="270"/>
    </location>
</feature>
<dbReference type="GO" id="GO:0051539">
    <property type="term" value="F:4 iron, 4 sulfur cluster binding"/>
    <property type="evidence" value="ECO:0007669"/>
    <property type="project" value="UniProtKB-KW"/>
</dbReference>
<dbReference type="PROSITE" id="PS00198">
    <property type="entry name" value="4FE4S_FER_1"/>
    <property type="match status" value="1"/>
</dbReference>
<protein>
    <submittedName>
        <fullName evidence="6">4Fe-4S dicluster domain-containing protein</fullName>
    </submittedName>
</protein>
<dbReference type="EMBL" id="JAEPCR010000188">
    <property type="protein sequence ID" value="MCG7981043.1"/>
    <property type="molecule type" value="Genomic_DNA"/>
</dbReference>
<reference evidence="6" key="1">
    <citation type="journal article" date="2021" name="Proc. Natl. Acad. Sci. U.S.A.">
        <title>Global biogeography of chemosynthetic symbionts reveals both localized and globally distributed symbiont groups. .</title>
        <authorList>
            <person name="Osvatic J.T."/>
            <person name="Wilkins L.G.E."/>
            <person name="Leibrecht L."/>
            <person name="Leray M."/>
            <person name="Zauner S."/>
            <person name="Polzin J."/>
            <person name="Camacho Y."/>
            <person name="Gros O."/>
            <person name="van Gils J.A."/>
            <person name="Eisen J.A."/>
            <person name="Petersen J.M."/>
            <person name="Yuen B."/>
        </authorList>
    </citation>
    <scope>NUCLEOTIDE SEQUENCE</scope>
    <source>
        <strain evidence="6">MAGclacostrist055</strain>
    </source>
</reference>
<comment type="caution">
    <text evidence="6">The sequence shown here is derived from an EMBL/GenBank/DDBJ whole genome shotgun (WGS) entry which is preliminary data.</text>
</comment>
<dbReference type="GO" id="GO:0046872">
    <property type="term" value="F:metal ion binding"/>
    <property type="evidence" value="ECO:0007669"/>
    <property type="project" value="UniProtKB-KW"/>
</dbReference>
<proteinExistence type="predicted"/>
<dbReference type="Pfam" id="PF13237">
    <property type="entry name" value="Fer4_10"/>
    <property type="match status" value="1"/>
</dbReference>
<dbReference type="PROSITE" id="PS51379">
    <property type="entry name" value="4FE4S_FER_2"/>
    <property type="match status" value="3"/>
</dbReference>
<dbReference type="PANTHER" id="PTHR43687">
    <property type="entry name" value="ADENYLYLSULFATE REDUCTASE, BETA SUBUNIT"/>
    <property type="match status" value="1"/>
</dbReference>
<dbReference type="Pfam" id="PF00037">
    <property type="entry name" value="Fer4"/>
    <property type="match status" value="1"/>
</dbReference>
<feature type="domain" description="4Fe-4S ferredoxin-type" evidence="5">
    <location>
        <begin position="9"/>
        <end position="38"/>
    </location>
</feature>
<evidence type="ECO:0000313" key="6">
    <source>
        <dbReference type="EMBL" id="MCG7981043.1"/>
    </source>
</evidence>
<evidence type="ECO:0000256" key="3">
    <source>
        <dbReference type="ARBA" id="ARBA00023004"/>
    </source>
</evidence>
<keyword evidence="4" id="KW-0411">Iron-sulfur</keyword>
<dbReference type="AlphaFoldDB" id="A0A9E4TWM2"/>
<name>A0A9E4TWM2_9GAMM</name>
<organism evidence="6 7">
    <name type="scientific">Candidatus Thiodiazotropha taylori</name>
    <dbReference type="NCBI Taxonomy" id="2792791"/>
    <lineage>
        <taxon>Bacteria</taxon>
        <taxon>Pseudomonadati</taxon>
        <taxon>Pseudomonadota</taxon>
        <taxon>Gammaproteobacteria</taxon>
        <taxon>Chromatiales</taxon>
        <taxon>Sedimenticolaceae</taxon>
        <taxon>Candidatus Thiodiazotropha</taxon>
    </lineage>
</organism>
<dbReference type="Proteomes" id="UP000886674">
    <property type="component" value="Unassembled WGS sequence"/>
</dbReference>
<gene>
    <name evidence="6" type="ORF">JAY77_23220</name>
</gene>